<comment type="caution">
    <text evidence="5">The sequence shown here is derived from an EMBL/GenBank/DDBJ whole genome shotgun (WGS) entry which is preliminary data.</text>
</comment>
<dbReference type="InterPro" id="IPR024694">
    <property type="entry name" value="PurE_prokaryotes"/>
</dbReference>
<organism evidence="5">
    <name type="scientific">bioreactor metagenome</name>
    <dbReference type="NCBI Taxonomy" id="1076179"/>
    <lineage>
        <taxon>unclassified sequences</taxon>
        <taxon>metagenomes</taxon>
        <taxon>ecological metagenomes</taxon>
    </lineage>
</organism>
<dbReference type="PANTHER" id="PTHR23046:SF2">
    <property type="entry name" value="PHOSPHORIBOSYLAMINOIMIDAZOLE CARBOXYLASE"/>
    <property type="match status" value="1"/>
</dbReference>
<feature type="domain" description="PurE" evidence="4">
    <location>
        <begin position="6"/>
        <end position="154"/>
    </location>
</feature>
<dbReference type="SUPFAM" id="SSF52255">
    <property type="entry name" value="N5-CAIR mutase (phosphoribosylaminoimidazole carboxylase, PurE)"/>
    <property type="match status" value="1"/>
</dbReference>
<dbReference type="Pfam" id="PF00731">
    <property type="entry name" value="AIRC"/>
    <property type="match status" value="1"/>
</dbReference>
<comment type="pathway">
    <text evidence="3">Purine metabolism.</text>
</comment>
<protein>
    <submittedName>
        <fullName evidence="5">N5-carboxyaminoimidazole ribonucleotide mutase</fullName>
        <ecNumber evidence="5">5.4.99.18</ecNumber>
    </submittedName>
</protein>
<proteinExistence type="inferred from homology"/>
<keyword evidence="2 5" id="KW-0413">Isomerase</keyword>
<dbReference type="Gene3D" id="3.40.50.1970">
    <property type="match status" value="1"/>
</dbReference>
<evidence type="ECO:0000256" key="1">
    <source>
        <dbReference type="ARBA" id="ARBA00022755"/>
    </source>
</evidence>
<dbReference type="NCBIfam" id="TIGR01162">
    <property type="entry name" value="purE"/>
    <property type="match status" value="1"/>
</dbReference>
<dbReference type="EMBL" id="VSSQ01000774">
    <property type="protein sequence ID" value="MPM01102.1"/>
    <property type="molecule type" value="Genomic_DNA"/>
</dbReference>
<dbReference type="EC" id="5.4.99.18" evidence="5"/>
<accession>A0A644WBH9</accession>
<reference evidence="5" key="1">
    <citation type="submission" date="2019-08" db="EMBL/GenBank/DDBJ databases">
        <authorList>
            <person name="Kucharzyk K."/>
            <person name="Murdoch R.W."/>
            <person name="Higgins S."/>
            <person name="Loffler F."/>
        </authorList>
    </citation>
    <scope>NUCLEOTIDE SEQUENCE</scope>
</reference>
<sequence>MQTAKQRVALLLGSENDLSLVQPAIKALAELEIPYSVRILSAHRLGDEACQFASDARSEGFGVLIAAAGKAAHLAGTLASRTLLPVIGLPLSASLGGLDALLSTVQMPSGYPVATVAIDGAANAALLAAQILALSDSELLVRLDERRKAGQEAVREADRRIAKSFM</sequence>
<dbReference type="AlphaFoldDB" id="A0A644WBH9"/>
<dbReference type="InterPro" id="IPR033747">
    <property type="entry name" value="PurE_ClassI"/>
</dbReference>
<dbReference type="InterPro" id="IPR000031">
    <property type="entry name" value="PurE_dom"/>
</dbReference>
<dbReference type="PANTHER" id="PTHR23046">
    <property type="entry name" value="PHOSPHORIBOSYLAMINOIMIDAZOLE CARBOXYLASE CATALYTIC SUBUNIT"/>
    <property type="match status" value="1"/>
</dbReference>
<dbReference type="HAMAP" id="MF_01929">
    <property type="entry name" value="PurE_classI"/>
    <property type="match status" value="1"/>
</dbReference>
<dbReference type="SMART" id="SM01001">
    <property type="entry name" value="AIRC"/>
    <property type="match status" value="1"/>
</dbReference>
<keyword evidence="1" id="KW-0658">Purine biosynthesis</keyword>
<evidence type="ECO:0000259" key="4">
    <source>
        <dbReference type="SMART" id="SM01001"/>
    </source>
</evidence>
<dbReference type="GO" id="GO:0006189">
    <property type="term" value="P:'de novo' IMP biosynthetic process"/>
    <property type="evidence" value="ECO:0007669"/>
    <property type="project" value="InterPro"/>
</dbReference>
<evidence type="ECO:0000256" key="2">
    <source>
        <dbReference type="ARBA" id="ARBA00023235"/>
    </source>
</evidence>
<gene>
    <name evidence="5" type="primary">purE_17</name>
    <name evidence="5" type="ORF">SDC9_47340</name>
</gene>
<dbReference type="GO" id="GO:0034023">
    <property type="term" value="F:5-(carboxyamino)imidazole ribonucleotide mutase activity"/>
    <property type="evidence" value="ECO:0007669"/>
    <property type="project" value="UniProtKB-EC"/>
</dbReference>
<dbReference type="PIRSF" id="PIRSF001338">
    <property type="entry name" value="AIR_carboxylase"/>
    <property type="match status" value="1"/>
</dbReference>
<evidence type="ECO:0000256" key="3">
    <source>
        <dbReference type="ARBA" id="ARBA00025704"/>
    </source>
</evidence>
<name>A0A644WBH9_9ZZZZ</name>
<evidence type="ECO:0000313" key="5">
    <source>
        <dbReference type="EMBL" id="MPM01102.1"/>
    </source>
</evidence>